<evidence type="ECO:0000256" key="1">
    <source>
        <dbReference type="SAM" id="Phobius"/>
    </source>
</evidence>
<dbReference type="RefSeq" id="WP_261659240.1">
    <property type="nucleotide sequence ID" value="NZ_JAAC01000207.1"/>
</dbReference>
<dbReference type="EMBL" id="JAAC01000207">
    <property type="protein sequence ID" value="KDE61072.1"/>
    <property type="molecule type" value="Genomic_DNA"/>
</dbReference>
<keyword evidence="1" id="KW-0472">Membrane</keyword>
<reference evidence="2 3" key="1">
    <citation type="submission" date="2014-01" db="EMBL/GenBank/DDBJ databases">
        <title>Comparative genomics of Fusobacterium necrophorum wild isolates.</title>
        <authorList>
            <person name="Kittichotirat W."/>
            <person name="Bumgarner R.E."/>
            <person name="Lawrence P."/>
        </authorList>
    </citation>
    <scope>NUCLEOTIDE SEQUENCE [LARGE SCALE GENOMIC DNA]</scope>
    <source>
        <strain evidence="2 3">BL</strain>
    </source>
</reference>
<keyword evidence="1" id="KW-0812">Transmembrane</keyword>
<protein>
    <submittedName>
        <fullName evidence="2">Uncharacterized protein</fullName>
    </submittedName>
</protein>
<dbReference type="Proteomes" id="UP000027473">
    <property type="component" value="Unassembled WGS sequence"/>
</dbReference>
<evidence type="ECO:0000313" key="2">
    <source>
        <dbReference type="EMBL" id="KDE61072.1"/>
    </source>
</evidence>
<comment type="caution">
    <text evidence="2">The sequence shown here is derived from an EMBL/GenBank/DDBJ whole genome shotgun (WGS) entry which is preliminary data.</text>
</comment>
<feature type="transmembrane region" description="Helical" evidence="1">
    <location>
        <begin position="12"/>
        <end position="35"/>
    </location>
</feature>
<keyword evidence="1" id="KW-1133">Transmembrane helix</keyword>
<organism evidence="2 3">
    <name type="scientific">Fusobacterium necrophorum BL</name>
    <dbReference type="NCBI Taxonomy" id="1441732"/>
    <lineage>
        <taxon>Bacteria</taxon>
        <taxon>Fusobacteriati</taxon>
        <taxon>Fusobacteriota</taxon>
        <taxon>Fusobacteriia</taxon>
        <taxon>Fusobacteriales</taxon>
        <taxon>Fusobacteriaceae</taxon>
        <taxon>Fusobacterium</taxon>
    </lineage>
</organism>
<name>A0AB73BTS4_9FUSO</name>
<proteinExistence type="predicted"/>
<accession>A0AB73BTS4</accession>
<sequence>MEDKQKGFLAKVAVTLVSSLIFLGVWVILDLPIGFGTVNFL</sequence>
<gene>
    <name evidence="2" type="ORF">FUSO3_11190</name>
</gene>
<evidence type="ECO:0000313" key="3">
    <source>
        <dbReference type="Proteomes" id="UP000027473"/>
    </source>
</evidence>
<dbReference type="AlphaFoldDB" id="A0AB73BTS4"/>